<evidence type="ECO:0000313" key="5">
    <source>
        <dbReference type="EMBL" id="ACA39750.1"/>
    </source>
</evidence>
<accession>B1HV39</accession>
<dbReference type="Gene3D" id="3.40.50.200">
    <property type="entry name" value="Peptidase S8/S53 domain"/>
    <property type="match status" value="1"/>
</dbReference>
<name>B1HV39_LYSSC</name>
<dbReference type="InterPro" id="IPR023827">
    <property type="entry name" value="Peptidase_S8_Asp-AS"/>
</dbReference>
<dbReference type="PROSITE" id="PS51892">
    <property type="entry name" value="SUBTILASE"/>
    <property type="match status" value="1"/>
</dbReference>
<gene>
    <name evidence="5" type="ordered locus">Bsph_2179</name>
</gene>
<comment type="caution">
    <text evidence="3">Lacks conserved residue(s) required for the propagation of feature annotation.</text>
</comment>
<dbReference type="EMBL" id="CP000817">
    <property type="protein sequence ID" value="ACA39750.1"/>
    <property type="molecule type" value="Genomic_DNA"/>
</dbReference>
<dbReference type="PROSITE" id="PS00136">
    <property type="entry name" value="SUBTILASE_ASP"/>
    <property type="match status" value="1"/>
</dbReference>
<protein>
    <recommendedName>
        <fullName evidence="4">Peptidase S8/S53 domain-containing protein</fullName>
    </recommendedName>
</protein>
<sequence length="96" mass="10939">MCFISLFFLNACTNNENKDSWNLKIQNVGNYSKEDGDKKIKIAILDSGINKRHFAKNLITKSYNVITNENKTNDEFDHGTKIASIIIDEKIGINIM</sequence>
<dbReference type="Proteomes" id="UP000002164">
    <property type="component" value="Chromosome"/>
</dbReference>
<dbReference type="InterPro" id="IPR000209">
    <property type="entry name" value="Peptidase_S8/S53_dom"/>
</dbReference>
<feature type="domain" description="Peptidase S8/S53" evidence="4">
    <location>
        <begin position="38"/>
        <end position="87"/>
    </location>
</feature>
<dbReference type="AlphaFoldDB" id="B1HV39"/>
<dbReference type="Pfam" id="PF00082">
    <property type="entry name" value="Peptidase_S8"/>
    <property type="match status" value="1"/>
</dbReference>
<dbReference type="GO" id="GO:0006508">
    <property type="term" value="P:proteolysis"/>
    <property type="evidence" value="ECO:0007669"/>
    <property type="project" value="InterPro"/>
</dbReference>
<evidence type="ECO:0000256" key="2">
    <source>
        <dbReference type="ARBA" id="ARBA00022801"/>
    </source>
</evidence>
<reference evidence="5 6" key="1">
    <citation type="journal article" date="2008" name="J. Bacteriol.">
        <title>Complete genome sequence of the mosquitocidal bacterium Bacillus sphaericus C3-41 and comparison with those of closely related Bacillus species.</title>
        <authorList>
            <person name="Hu X."/>
            <person name="Fan W."/>
            <person name="Han B."/>
            <person name="Liu H."/>
            <person name="Zheng D."/>
            <person name="Li Q."/>
            <person name="Dong W."/>
            <person name="Yan J."/>
            <person name="Gao M."/>
            <person name="Berry C."/>
            <person name="Yuan Z."/>
        </authorList>
    </citation>
    <scope>NUCLEOTIDE SEQUENCE [LARGE SCALE GENOMIC DNA]</scope>
    <source>
        <strain evidence="5 6">C3-41</strain>
    </source>
</reference>
<organism evidence="5 6">
    <name type="scientific">Lysinibacillus sphaericus (strain C3-41)</name>
    <dbReference type="NCBI Taxonomy" id="444177"/>
    <lineage>
        <taxon>Bacteria</taxon>
        <taxon>Bacillati</taxon>
        <taxon>Bacillota</taxon>
        <taxon>Bacilli</taxon>
        <taxon>Bacillales</taxon>
        <taxon>Bacillaceae</taxon>
        <taxon>Lysinibacillus</taxon>
    </lineage>
</organism>
<evidence type="ECO:0000259" key="4">
    <source>
        <dbReference type="Pfam" id="PF00082"/>
    </source>
</evidence>
<evidence type="ECO:0000256" key="3">
    <source>
        <dbReference type="PROSITE-ProRule" id="PRU01240"/>
    </source>
</evidence>
<dbReference type="KEGG" id="lsp:Bsph_2179"/>
<comment type="similarity">
    <text evidence="1 3">Belongs to the peptidase S8 family.</text>
</comment>
<evidence type="ECO:0000313" key="6">
    <source>
        <dbReference type="Proteomes" id="UP000002164"/>
    </source>
</evidence>
<dbReference type="HOGENOM" id="CLU_2356379_0_0_9"/>
<dbReference type="InterPro" id="IPR036852">
    <property type="entry name" value="Peptidase_S8/S53_dom_sf"/>
</dbReference>
<evidence type="ECO:0000256" key="1">
    <source>
        <dbReference type="ARBA" id="ARBA00011073"/>
    </source>
</evidence>
<dbReference type="SUPFAM" id="SSF52743">
    <property type="entry name" value="Subtilisin-like"/>
    <property type="match status" value="1"/>
</dbReference>
<proteinExistence type="inferred from homology"/>
<keyword evidence="2" id="KW-0378">Hydrolase</keyword>
<dbReference type="GO" id="GO:0004252">
    <property type="term" value="F:serine-type endopeptidase activity"/>
    <property type="evidence" value="ECO:0007669"/>
    <property type="project" value="InterPro"/>
</dbReference>
<dbReference type="EnsemblBacteria" id="ACA39750">
    <property type="protein sequence ID" value="ACA39750"/>
    <property type="gene ID" value="Bsph_2179"/>
</dbReference>